<keyword evidence="1" id="KW-0812">Transmembrane</keyword>
<dbReference type="PROSITE" id="PS51857">
    <property type="entry name" value="CSD_2"/>
    <property type="match status" value="1"/>
</dbReference>
<dbReference type="InterPro" id="IPR011129">
    <property type="entry name" value="CSD"/>
</dbReference>
<dbReference type="Gene3D" id="2.40.50.140">
    <property type="entry name" value="Nucleic acid-binding proteins"/>
    <property type="match status" value="1"/>
</dbReference>
<organism evidence="3 4">
    <name type="scientific">Pelomonas parva</name>
    <dbReference type="NCBI Taxonomy" id="3299032"/>
    <lineage>
        <taxon>Bacteria</taxon>
        <taxon>Pseudomonadati</taxon>
        <taxon>Pseudomonadota</taxon>
        <taxon>Betaproteobacteria</taxon>
        <taxon>Burkholderiales</taxon>
        <taxon>Sphaerotilaceae</taxon>
        <taxon>Roseateles</taxon>
    </lineage>
</organism>
<feature type="domain" description="CSD" evidence="2">
    <location>
        <begin position="2"/>
        <end position="67"/>
    </location>
</feature>
<keyword evidence="1" id="KW-0472">Membrane</keyword>
<dbReference type="SUPFAM" id="SSF50249">
    <property type="entry name" value="Nucleic acid-binding proteins"/>
    <property type="match status" value="1"/>
</dbReference>
<comment type="caution">
    <text evidence="3">The sequence shown here is derived from an EMBL/GenBank/DDBJ whole genome shotgun (WGS) entry which is preliminary data.</text>
</comment>
<proteinExistence type="predicted"/>
<evidence type="ECO:0000256" key="1">
    <source>
        <dbReference type="SAM" id="Phobius"/>
    </source>
</evidence>
<evidence type="ECO:0000259" key="2">
    <source>
        <dbReference type="PROSITE" id="PS51857"/>
    </source>
</evidence>
<dbReference type="Proteomes" id="UP001606210">
    <property type="component" value="Unassembled WGS sequence"/>
</dbReference>
<dbReference type="EMBL" id="JBIGHV010000004">
    <property type="protein sequence ID" value="MFG6430535.1"/>
    <property type="molecule type" value="Genomic_DNA"/>
</dbReference>
<feature type="transmembrane region" description="Helical" evidence="1">
    <location>
        <begin position="97"/>
        <end position="117"/>
    </location>
</feature>
<reference evidence="3 4" key="1">
    <citation type="submission" date="2024-08" db="EMBL/GenBank/DDBJ databases">
        <authorList>
            <person name="Lu H."/>
        </authorList>
    </citation>
    <scope>NUCLEOTIDE SEQUENCE [LARGE SCALE GENOMIC DNA]</scope>
    <source>
        <strain evidence="3 4">LYH14W</strain>
    </source>
</reference>
<keyword evidence="1" id="KW-1133">Transmembrane helix</keyword>
<gene>
    <name evidence="3" type="ORF">ACG00Y_11460</name>
</gene>
<keyword evidence="4" id="KW-1185">Reference proteome</keyword>
<evidence type="ECO:0000313" key="3">
    <source>
        <dbReference type="EMBL" id="MFG6430535.1"/>
    </source>
</evidence>
<sequence length="132" mass="14228">MRFEGILSAWNPDAGYGTIRALNGGDELFVSLGAFPMDGEGPRLDEPFSFEVVSGRDGRKQAVNLKRLPRAAPPAVLREATAGARARTRQMQRKRRLGLAAGAVVAVMLVAGGMRWWQPDGTAAEVPAALRR</sequence>
<dbReference type="SMART" id="SM00357">
    <property type="entry name" value="CSP"/>
    <property type="match status" value="1"/>
</dbReference>
<dbReference type="InterPro" id="IPR002059">
    <property type="entry name" value="CSP_DNA-bd"/>
</dbReference>
<protein>
    <submittedName>
        <fullName evidence="3">Cold-shock protein</fullName>
    </submittedName>
</protein>
<dbReference type="InterPro" id="IPR012340">
    <property type="entry name" value="NA-bd_OB-fold"/>
</dbReference>
<evidence type="ECO:0000313" key="4">
    <source>
        <dbReference type="Proteomes" id="UP001606210"/>
    </source>
</evidence>
<accession>A0ABW7F1Z5</accession>
<name>A0ABW7F1Z5_9BURK</name>